<name>A0A1M5ZGY9_9FIRM</name>
<feature type="transmembrane region" description="Helical" evidence="2">
    <location>
        <begin position="38"/>
        <end position="58"/>
    </location>
</feature>
<evidence type="ECO:0000313" key="3">
    <source>
        <dbReference type="EMBL" id="SHI23545.1"/>
    </source>
</evidence>
<organism evidence="3 4">
    <name type="scientific">Sporobacter termitidis DSM 10068</name>
    <dbReference type="NCBI Taxonomy" id="1123282"/>
    <lineage>
        <taxon>Bacteria</taxon>
        <taxon>Bacillati</taxon>
        <taxon>Bacillota</taxon>
        <taxon>Clostridia</taxon>
        <taxon>Eubacteriales</taxon>
        <taxon>Oscillospiraceae</taxon>
        <taxon>Sporobacter</taxon>
    </lineage>
</organism>
<evidence type="ECO:0000256" key="2">
    <source>
        <dbReference type="SAM" id="Phobius"/>
    </source>
</evidence>
<dbReference type="AlphaFoldDB" id="A0A1M5ZGY9"/>
<dbReference type="Proteomes" id="UP000183995">
    <property type="component" value="Unassembled WGS sequence"/>
</dbReference>
<evidence type="ECO:0000313" key="4">
    <source>
        <dbReference type="Proteomes" id="UP000183995"/>
    </source>
</evidence>
<protein>
    <submittedName>
        <fullName evidence="3">Uncharacterized protein</fullName>
    </submittedName>
</protein>
<dbReference type="RefSeq" id="WP_073082957.1">
    <property type="nucleotide sequence ID" value="NZ_FQXV01000021.1"/>
</dbReference>
<accession>A0A1M5ZGY9</accession>
<dbReference type="EMBL" id="FQXV01000021">
    <property type="protein sequence ID" value="SHI23545.1"/>
    <property type="molecule type" value="Genomic_DNA"/>
</dbReference>
<reference evidence="3 4" key="1">
    <citation type="submission" date="2016-11" db="EMBL/GenBank/DDBJ databases">
        <authorList>
            <person name="Jaros S."/>
            <person name="Januszkiewicz K."/>
            <person name="Wedrychowicz H."/>
        </authorList>
    </citation>
    <scope>NUCLEOTIDE SEQUENCE [LARGE SCALE GENOMIC DNA]</scope>
    <source>
        <strain evidence="3 4">DSM 10068</strain>
    </source>
</reference>
<feature type="region of interest" description="Disordered" evidence="1">
    <location>
        <begin position="93"/>
        <end position="121"/>
    </location>
</feature>
<proteinExistence type="predicted"/>
<keyword evidence="4" id="KW-1185">Reference proteome</keyword>
<gene>
    <name evidence="3" type="ORF">SAMN02745823_03736</name>
</gene>
<feature type="transmembrane region" description="Helical" evidence="2">
    <location>
        <begin position="12"/>
        <end position="32"/>
    </location>
</feature>
<keyword evidence="2" id="KW-0472">Membrane</keyword>
<sequence length="166" mass="17706">MRNETSQKIQNFAGVLFYCIIALSVIAGISYLMLLQGISGAVALLIAVAMGTLLAFLYKYVCTGFGEIVEHQAEQTALLIKMTELMKDVANAGPATGSVTPRTAEAPAPAKAEADDGPNTPAVRLTTRAVGEIVCPVCRKPQLSNRNSCYSCGCRFIYDDEQPAGR</sequence>
<keyword evidence="2" id="KW-0812">Transmembrane</keyword>
<evidence type="ECO:0000256" key="1">
    <source>
        <dbReference type="SAM" id="MobiDB-lite"/>
    </source>
</evidence>
<keyword evidence="2" id="KW-1133">Transmembrane helix</keyword>